<accession>A0A8J8NH49</accession>
<name>A0A8J8NH49_HALGN</name>
<organism evidence="1 2">
    <name type="scientific">Halteria grandinella</name>
    <dbReference type="NCBI Taxonomy" id="5974"/>
    <lineage>
        <taxon>Eukaryota</taxon>
        <taxon>Sar</taxon>
        <taxon>Alveolata</taxon>
        <taxon>Ciliophora</taxon>
        <taxon>Intramacronucleata</taxon>
        <taxon>Spirotrichea</taxon>
        <taxon>Stichotrichia</taxon>
        <taxon>Sporadotrichida</taxon>
        <taxon>Halteriidae</taxon>
        <taxon>Halteria</taxon>
    </lineage>
</organism>
<sequence>MLSQHVTEANDICLKPPFPSPLWFASQADKDRKSSKLMRLRIAYLIGVQLILELAISQLCERAILADYTVASSILLTERGKLSLLVLQRLEIRQRRRQLCKCPRLDALANKRL</sequence>
<dbReference type="Proteomes" id="UP000785679">
    <property type="component" value="Unassembled WGS sequence"/>
</dbReference>
<comment type="caution">
    <text evidence="1">The sequence shown here is derived from an EMBL/GenBank/DDBJ whole genome shotgun (WGS) entry which is preliminary data.</text>
</comment>
<gene>
    <name evidence="1" type="ORF">FGO68_gene7809</name>
</gene>
<evidence type="ECO:0000313" key="2">
    <source>
        <dbReference type="Proteomes" id="UP000785679"/>
    </source>
</evidence>
<dbReference type="AlphaFoldDB" id="A0A8J8NH49"/>
<evidence type="ECO:0000313" key="1">
    <source>
        <dbReference type="EMBL" id="TNV74609.1"/>
    </source>
</evidence>
<proteinExistence type="predicted"/>
<dbReference type="EMBL" id="RRYP01016782">
    <property type="protein sequence ID" value="TNV74609.1"/>
    <property type="molecule type" value="Genomic_DNA"/>
</dbReference>
<reference evidence="1" key="1">
    <citation type="submission" date="2019-06" db="EMBL/GenBank/DDBJ databases">
        <authorList>
            <person name="Zheng W."/>
        </authorList>
    </citation>
    <scope>NUCLEOTIDE SEQUENCE</scope>
    <source>
        <strain evidence="1">QDHG01</strain>
    </source>
</reference>
<protein>
    <submittedName>
        <fullName evidence="1">Uncharacterized protein</fullName>
    </submittedName>
</protein>
<keyword evidence="2" id="KW-1185">Reference proteome</keyword>